<dbReference type="CDD" id="cd02869">
    <property type="entry name" value="PseudoU_synth_RluA_like"/>
    <property type="match status" value="1"/>
</dbReference>
<evidence type="ECO:0000256" key="2">
    <source>
        <dbReference type="ARBA" id="ARBA00010876"/>
    </source>
</evidence>
<evidence type="ECO:0000256" key="5">
    <source>
        <dbReference type="ARBA" id="ARBA00033164"/>
    </source>
</evidence>
<keyword evidence="3" id="KW-0413">Isomerase</keyword>
<comment type="similarity">
    <text evidence="2">Belongs to the pseudouridine synthase RluA family.</text>
</comment>
<evidence type="ECO:0000313" key="7">
    <source>
        <dbReference type="EMBL" id="QNN61791.1"/>
    </source>
</evidence>
<dbReference type="AlphaFoldDB" id="A0A7G9S1R6"/>
<name>A0A7G9S1R6_9FIRM</name>
<evidence type="ECO:0000256" key="4">
    <source>
        <dbReference type="ARBA" id="ARBA00031870"/>
    </source>
</evidence>
<dbReference type="GO" id="GO:0003723">
    <property type="term" value="F:RNA binding"/>
    <property type="evidence" value="ECO:0007669"/>
    <property type="project" value="InterPro"/>
</dbReference>
<protein>
    <recommendedName>
        <fullName evidence="4">RNA pseudouridylate synthase</fullName>
    </recommendedName>
    <alternativeName>
        <fullName evidence="5">RNA-uridine isomerase</fullName>
    </alternativeName>
</protein>
<gene>
    <name evidence="7" type="ORF">H9L01_00865</name>
</gene>
<comment type="catalytic activity">
    <reaction evidence="1">
        <text>a uridine in RNA = a pseudouridine in RNA</text>
        <dbReference type="Rhea" id="RHEA:48348"/>
        <dbReference type="Rhea" id="RHEA-COMP:12068"/>
        <dbReference type="Rhea" id="RHEA-COMP:12069"/>
        <dbReference type="ChEBI" id="CHEBI:65314"/>
        <dbReference type="ChEBI" id="CHEBI:65315"/>
    </reaction>
</comment>
<sequence>MVKIYYEDNHILVVEKKPNQPTQEDSSKDLDMVTELKGYLKDKYQKPGNVYLGLVHRLDRPVGGVMVFAKTSKAASRLSDQVRTHKITKEYTAIIEGDIKPQVLKDTMVKNRKTNTSYVVKKDHPEGKYAELEILTSQYNAQKNLSRVTVDLKTGRSHQIRVQFSSRNHPLWGDARYNKHAEPNEQIALWATKLSFEHPTTKERMTFISHTPDSYPFTLW</sequence>
<organism evidence="7 8">
    <name type="scientific">Erysipelothrix inopinata</name>
    <dbReference type="NCBI Taxonomy" id="225084"/>
    <lineage>
        <taxon>Bacteria</taxon>
        <taxon>Bacillati</taxon>
        <taxon>Bacillota</taxon>
        <taxon>Erysipelotrichia</taxon>
        <taxon>Erysipelotrichales</taxon>
        <taxon>Erysipelotrichaceae</taxon>
        <taxon>Erysipelothrix</taxon>
    </lineage>
</organism>
<dbReference type="PANTHER" id="PTHR21600">
    <property type="entry name" value="MITOCHONDRIAL RNA PSEUDOURIDINE SYNTHASE"/>
    <property type="match status" value="1"/>
</dbReference>
<accession>A0A7G9S1R6</accession>
<dbReference type="GO" id="GO:0009982">
    <property type="term" value="F:pseudouridine synthase activity"/>
    <property type="evidence" value="ECO:0007669"/>
    <property type="project" value="InterPro"/>
</dbReference>
<dbReference type="GO" id="GO:0006396">
    <property type="term" value="P:RNA processing"/>
    <property type="evidence" value="ECO:0007669"/>
    <property type="project" value="UniProtKB-ARBA"/>
</dbReference>
<proteinExistence type="inferred from homology"/>
<evidence type="ECO:0000256" key="1">
    <source>
        <dbReference type="ARBA" id="ARBA00000073"/>
    </source>
</evidence>
<feature type="domain" description="Pseudouridine synthase RsuA/RluA-like" evidence="6">
    <location>
        <begin position="10"/>
        <end position="166"/>
    </location>
</feature>
<dbReference type="KEGG" id="eio:H9L01_00865"/>
<keyword evidence="8" id="KW-1185">Reference proteome</keyword>
<dbReference type="GO" id="GO:0140098">
    <property type="term" value="F:catalytic activity, acting on RNA"/>
    <property type="evidence" value="ECO:0007669"/>
    <property type="project" value="UniProtKB-ARBA"/>
</dbReference>
<dbReference type="GO" id="GO:0001522">
    <property type="term" value="P:pseudouridine synthesis"/>
    <property type="evidence" value="ECO:0007669"/>
    <property type="project" value="InterPro"/>
</dbReference>
<dbReference type="Gene3D" id="3.30.2350.10">
    <property type="entry name" value="Pseudouridine synthase"/>
    <property type="match status" value="1"/>
</dbReference>
<evidence type="ECO:0000259" key="6">
    <source>
        <dbReference type="Pfam" id="PF00849"/>
    </source>
</evidence>
<dbReference type="InterPro" id="IPR006145">
    <property type="entry name" value="PsdUridine_synth_RsuA/RluA"/>
</dbReference>
<dbReference type="InterPro" id="IPR020103">
    <property type="entry name" value="PsdUridine_synth_cat_dom_sf"/>
</dbReference>
<evidence type="ECO:0000313" key="8">
    <source>
        <dbReference type="Proteomes" id="UP000515928"/>
    </source>
</evidence>
<dbReference type="Proteomes" id="UP000515928">
    <property type="component" value="Chromosome"/>
</dbReference>
<evidence type="ECO:0000256" key="3">
    <source>
        <dbReference type="ARBA" id="ARBA00023235"/>
    </source>
</evidence>
<reference evidence="7 8" key="1">
    <citation type="submission" date="2020-08" db="EMBL/GenBank/DDBJ databases">
        <title>Genome sequence of Erysipelothrix inopinata DSM 15511T.</title>
        <authorList>
            <person name="Hyun D.-W."/>
            <person name="Bae J.-W."/>
        </authorList>
    </citation>
    <scope>NUCLEOTIDE SEQUENCE [LARGE SCALE GENOMIC DNA]</scope>
    <source>
        <strain evidence="7 8">DSM 15511</strain>
    </source>
</reference>
<dbReference type="SUPFAM" id="SSF55120">
    <property type="entry name" value="Pseudouridine synthase"/>
    <property type="match status" value="1"/>
</dbReference>
<dbReference type="InterPro" id="IPR050188">
    <property type="entry name" value="RluA_PseudoU_synthase"/>
</dbReference>
<dbReference type="EMBL" id="CP060715">
    <property type="protein sequence ID" value="QNN61791.1"/>
    <property type="molecule type" value="Genomic_DNA"/>
</dbReference>
<dbReference type="Pfam" id="PF00849">
    <property type="entry name" value="PseudoU_synth_2"/>
    <property type="match status" value="1"/>
</dbReference>
<dbReference type="PANTHER" id="PTHR21600:SF83">
    <property type="entry name" value="PSEUDOURIDYLATE SYNTHASE RPUSD4, MITOCHONDRIAL"/>
    <property type="match status" value="1"/>
</dbReference>